<protein>
    <submittedName>
        <fullName evidence="1">Nitric oxide dioxygenase</fullName>
        <ecNumber evidence="1">1.14.12.17</ecNumber>
    </submittedName>
</protein>
<sequence>MQGRLDLSAVPAEYLPEDADYYLCGPVPFMHEQYRSLLALGIAKERIHSEAFGTGGVGL</sequence>
<evidence type="ECO:0000313" key="1">
    <source>
        <dbReference type="EMBL" id="VTP69493.1"/>
    </source>
</evidence>
<dbReference type="InterPro" id="IPR039261">
    <property type="entry name" value="FNR_nucleotide-bd"/>
</dbReference>
<gene>
    <name evidence="1" type="primary">hmp_4</name>
    <name evidence="1" type="ORF">NCTC13032_04397</name>
</gene>
<dbReference type="Gene3D" id="3.40.50.80">
    <property type="entry name" value="Nucleotide-binding domain of ferredoxin-NADP reductase (FNR) module"/>
    <property type="match status" value="1"/>
</dbReference>
<dbReference type="GO" id="GO:0008941">
    <property type="term" value="F:nitric oxide dioxygenase NAD(P)H activity"/>
    <property type="evidence" value="ECO:0007669"/>
    <property type="project" value="UniProtKB-EC"/>
</dbReference>
<keyword evidence="1" id="KW-0560">Oxidoreductase</keyword>
<proteinExistence type="predicted"/>
<dbReference type="EC" id="1.14.12.17" evidence="1"/>
<evidence type="ECO:0000313" key="2">
    <source>
        <dbReference type="Proteomes" id="UP000310719"/>
    </source>
</evidence>
<organism evidence="1 2">
    <name type="scientific">Leclercia adecarboxylata</name>
    <dbReference type="NCBI Taxonomy" id="83655"/>
    <lineage>
        <taxon>Bacteria</taxon>
        <taxon>Pseudomonadati</taxon>
        <taxon>Pseudomonadota</taxon>
        <taxon>Gammaproteobacteria</taxon>
        <taxon>Enterobacterales</taxon>
        <taxon>Enterobacteriaceae</taxon>
        <taxon>Leclercia</taxon>
    </lineage>
</organism>
<reference evidence="1 2" key="1">
    <citation type="submission" date="2019-05" db="EMBL/GenBank/DDBJ databases">
        <authorList>
            <consortium name="Pathogen Informatics"/>
        </authorList>
    </citation>
    <scope>NUCLEOTIDE SEQUENCE [LARGE SCALE GENOMIC DNA]</scope>
    <source>
        <strain evidence="1 2">NCTC13032</strain>
    </source>
</reference>
<name>A0A4V6JIT6_9ENTR</name>
<dbReference type="Proteomes" id="UP000310719">
    <property type="component" value="Chromosome"/>
</dbReference>
<dbReference type="SUPFAM" id="SSF52343">
    <property type="entry name" value="Ferredoxin reductase-like, C-terminal NADP-linked domain"/>
    <property type="match status" value="1"/>
</dbReference>
<dbReference type="EMBL" id="LR590464">
    <property type="protein sequence ID" value="VTP69493.1"/>
    <property type="molecule type" value="Genomic_DNA"/>
</dbReference>
<accession>A0A4V6JIT6</accession>
<dbReference type="AlphaFoldDB" id="A0A4V6JIT6"/>
<keyword evidence="1" id="KW-0223">Dioxygenase</keyword>